<evidence type="ECO:0000313" key="1">
    <source>
        <dbReference type="EMBL" id="KAJ8308378.1"/>
    </source>
</evidence>
<keyword evidence="2" id="KW-1185">Reference proteome</keyword>
<comment type="caution">
    <text evidence="1">The sequence shown here is derived from an EMBL/GenBank/DDBJ whole genome shotgun (WGS) entry which is preliminary data.</text>
</comment>
<gene>
    <name evidence="1" type="ORF">KUTeg_013252</name>
</gene>
<proteinExistence type="predicted"/>
<protein>
    <submittedName>
        <fullName evidence="1">Uncharacterized protein</fullName>
    </submittedName>
</protein>
<dbReference type="Proteomes" id="UP001217089">
    <property type="component" value="Unassembled WGS sequence"/>
</dbReference>
<sequence length="100" mass="12029">MHVVAYELLKTKGEGNLSELSEIKFTPDKWSDITKDMELQIIERCKQMLHAKEKFDRWFKKPPKKEIFDEVMLLLNKEDVKAAREKRKKEMKQKGKKYKT</sequence>
<dbReference type="EMBL" id="JARBDR010000657">
    <property type="protein sequence ID" value="KAJ8308378.1"/>
    <property type="molecule type" value="Genomic_DNA"/>
</dbReference>
<reference evidence="1 2" key="1">
    <citation type="submission" date="2022-12" db="EMBL/GenBank/DDBJ databases">
        <title>Chromosome-level genome of Tegillarca granosa.</title>
        <authorList>
            <person name="Kim J."/>
        </authorList>
    </citation>
    <scope>NUCLEOTIDE SEQUENCE [LARGE SCALE GENOMIC DNA]</scope>
    <source>
        <strain evidence="1">Teg-2019</strain>
        <tissue evidence="1">Adductor muscle</tissue>
    </source>
</reference>
<name>A0ABQ9ET60_TEGGR</name>
<accession>A0ABQ9ET60</accession>
<organism evidence="1 2">
    <name type="scientific">Tegillarca granosa</name>
    <name type="common">Malaysian cockle</name>
    <name type="synonym">Anadara granosa</name>
    <dbReference type="NCBI Taxonomy" id="220873"/>
    <lineage>
        <taxon>Eukaryota</taxon>
        <taxon>Metazoa</taxon>
        <taxon>Spiralia</taxon>
        <taxon>Lophotrochozoa</taxon>
        <taxon>Mollusca</taxon>
        <taxon>Bivalvia</taxon>
        <taxon>Autobranchia</taxon>
        <taxon>Pteriomorphia</taxon>
        <taxon>Arcoida</taxon>
        <taxon>Arcoidea</taxon>
        <taxon>Arcidae</taxon>
        <taxon>Tegillarca</taxon>
    </lineage>
</organism>
<evidence type="ECO:0000313" key="2">
    <source>
        <dbReference type="Proteomes" id="UP001217089"/>
    </source>
</evidence>